<name>A0A831RMV7_9GAMM</name>
<dbReference type="PANTHER" id="PTHR42743">
    <property type="entry name" value="AMINO-ACID AMINOTRANSFERASE"/>
    <property type="match status" value="1"/>
</dbReference>
<keyword evidence="13" id="KW-0032">Aminotransferase</keyword>
<dbReference type="CDD" id="cd01558">
    <property type="entry name" value="D-AAT_like"/>
    <property type="match status" value="1"/>
</dbReference>
<comment type="function">
    <text evidence="8">Involved in the biosynthesis of p-aminobenzoate (PABA), a precursor of tetrahydrofolate. Converts 4-amino-4-deoxychorismate into 4-aminobenzoate (PABA) and pyruvate.</text>
</comment>
<dbReference type="InterPro" id="IPR043131">
    <property type="entry name" value="BCAT-like_N"/>
</dbReference>
<dbReference type="EC" id="4.1.3.38" evidence="6"/>
<comment type="cofactor">
    <cofactor evidence="1 12">
        <name>pyridoxal 5'-phosphate</name>
        <dbReference type="ChEBI" id="CHEBI:597326"/>
    </cofactor>
</comment>
<dbReference type="GO" id="GO:0008652">
    <property type="term" value="P:amino acid biosynthetic process"/>
    <property type="evidence" value="ECO:0007669"/>
    <property type="project" value="UniProtKB-ARBA"/>
</dbReference>
<dbReference type="InterPro" id="IPR043132">
    <property type="entry name" value="BCAT-like_C"/>
</dbReference>
<evidence type="ECO:0000256" key="4">
    <source>
        <dbReference type="ARBA" id="ARBA00022909"/>
    </source>
</evidence>
<sequence length="291" mass="32446">MNDNPPQVYLNGQFLPLERACIPVLDRGFLFGDGVYEVIPAYRKRLFRLPHHLQRLDNSLHGIRMQPPLNHDEWRAILERLLAPLPDGDYSVYLQVTRGVAAERNHTVPQGITPTLFAMASPLPVPPPAEQRPGIAAITLDDLRWKLCNIKAITLLANVLVREQARDQDAAEAILVRDGLVMEGAASNLFMVTDGTIVTPPKSRYLLPGITRDLILELAGRHRLPCREEEIPLTKLRQADEIWITSSTKEMVAVTRLDGETVGNGRPGPIFCRTAGLFADYKEAIRAGEVD</sequence>
<evidence type="ECO:0000256" key="3">
    <source>
        <dbReference type="ARBA" id="ARBA00022898"/>
    </source>
</evidence>
<evidence type="ECO:0000256" key="5">
    <source>
        <dbReference type="ARBA" id="ARBA00035633"/>
    </source>
</evidence>
<dbReference type="InterPro" id="IPR050571">
    <property type="entry name" value="Class-IV_PLP-Dep_Aminotrnsfr"/>
</dbReference>
<dbReference type="Gene3D" id="3.20.10.10">
    <property type="entry name" value="D-amino Acid Aminotransferase, subunit A, domain 2"/>
    <property type="match status" value="1"/>
</dbReference>
<proteinExistence type="inferred from homology"/>
<dbReference type="Proteomes" id="UP000886251">
    <property type="component" value="Unassembled WGS sequence"/>
</dbReference>
<keyword evidence="3 12" id="KW-0663">Pyridoxal phosphate</keyword>
<dbReference type="GO" id="GO:0008696">
    <property type="term" value="F:4-amino-4-deoxychorismate lyase activity"/>
    <property type="evidence" value="ECO:0007669"/>
    <property type="project" value="UniProtKB-EC"/>
</dbReference>
<dbReference type="InterPro" id="IPR001544">
    <property type="entry name" value="Aminotrans_IV"/>
</dbReference>
<dbReference type="GO" id="GO:0005829">
    <property type="term" value="C:cytosol"/>
    <property type="evidence" value="ECO:0007669"/>
    <property type="project" value="TreeGrafter"/>
</dbReference>
<keyword evidence="13" id="KW-0808">Transferase</keyword>
<organism evidence="13 14">
    <name type="scientific">Sedimenticola thiotaurini</name>
    <dbReference type="NCBI Taxonomy" id="1543721"/>
    <lineage>
        <taxon>Bacteria</taxon>
        <taxon>Pseudomonadati</taxon>
        <taxon>Pseudomonadota</taxon>
        <taxon>Gammaproteobacteria</taxon>
        <taxon>Chromatiales</taxon>
        <taxon>Sedimenticolaceae</taxon>
        <taxon>Sedimenticola</taxon>
    </lineage>
</organism>
<dbReference type="InterPro" id="IPR036038">
    <property type="entry name" value="Aminotransferase-like"/>
</dbReference>
<evidence type="ECO:0000256" key="10">
    <source>
        <dbReference type="ARBA" id="ARBA00080135"/>
    </source>
</evidence>
<evidence type="ECO:0000256" key="11">
    <source>
        <dbReference type="RuleBase" id="RU004106"/>
    </source>
</evidence>
<dbReference type="Pfam" id="PF01063">
    <property type="entry name" value="Aminotran_4"/>
    <property type="match status" value="1"/>
</dbReference>
<evidence type="ECO:0000256" key="9">
    <source>
        <dbReference type="ARBA" id="ARBA00069174"/>
    </source>
</evidence>
<keyword evidence="4" id="KW-0289">Folate biosynthesis</keyword>
<evidence type="ECO:0000256" key="2">
    <source>
        <dbReference type="ARBA" id="ARBA00009320"/>
    </source>
</evidence>
<comment type="pathway">
    <text evidence="5">Cofactor biosynthesis; tetrahydrofolate biosynthesis; 4-aminobenzoate from chorismate: step 2/2.</text>
</comment>
<protein>
    <recommendedName>
        <fullName evidence="9">Aminodeoxychorismate lyase</fullName>
        <ecNumber evidence="6">4.1.3.38</ecNumber>
    </recommendedName>
    <alternativeName>
        <fullName evidence="10">4-amino-4-deoxychorismate lyase</fullName>
    </alternativeName>
</protein>
<evidence type="ECO:0000313" key="14">
    <source>
        <dbReference type="Proteomes" id="UP000886251"/>
    </source>
</evidence>
<evidence type="ECO:0000256" key="7">
    <source>
        <dbReference type="ARBA" id="ARBA00049529"/>
    </source>
</evidence>
<dbReference type="FunFam" id="3.20.10.10:FF:000002">
    <property type="entry name" value="D-alanine aminotransferase"/>
    <property type="match status" value="1"/>
</dbReference>
<evidence type="ECO:0000313" key="13">
    <source>
        <dbReference type="EMBL" id="HEB96418.1"/>
    </source>
</evidence>
<dbReference type="PROSITE" id="PS00770">
    <property type="entry name" value="AA_TRANSFER_CLASS_4"/>
    <property type="match status" value="1"/>
</dbReference>
<dbReference type="GO" id="GO:0008483">
    <property type="term" value="F:transaminase activity"/>
    <property type="evidence" value="ECO:0007669"/>
    <property type="project" value="UniProtKB-KW"/>
</dbReference>
<dbReference type="SUPFAM" id="SSF56752">
    <property type="entry name" value="D-aminoacid aminotransferase-like PLP-dependent enzymes"/>
    <property type="match status" value="1"/>
</dbReference>
<reference evidence="13" key="1">
    <citation type="journal article" date="2020" name="mSystems">
        <title>Genome- and Community-Level Interaction Insights into Carbon Utilization and Element Cycling Functions of Hydrothermarchaeota in Hydrothermal Sediment.</title>
        <authorList>
            <person name="Zhou Z."/>
            <person name="Liu Y."/>
            <person name="Xu W."/>
            <person name="Pan J."/>
            <person name="Luo Z.H."/>
            <person name="Li M."/>
        </authorList>
    </citation>
    <scope>NUCLEOTIDE SEQUENCE [LARGE SCALE GENOMIC DNA]</scope>
    <source>
        <strain evidence="13">HyVt-443</strain>
    </source>
</reference>
<evidence type="ECO:0000256" key="8">
    <source>
        <dbReference type="ARBA" id="ARBA00054027"/>
    </source>
</evidence>
<dbReference type="AlphaFoldDB" id="A0A831RMV7"/>
<dbReference type="EMBL" id="DRKP01000095">
    <property type="protein sequence ID" value="HEB96418.1"/>
    <property type="molecule type" value="Genomic_DNA"/>
</dbReference>
<gene>
    <name evidence="13" type="ORF">ENI96_08300</name>
</gene>
<dbReference type="GO" id="GO:0046656">
    <property type="term" value="P:folic acid biosynthetic process"/>
    <property type="evidence" value="ECO:0007669"/>
    <property type="project" value="UniProtKB-KW"/>
</dbReference>
<evidence type="ECO:0000256" key="6">
    <source>
        <dbReference type="ARBA" id="ARBA00035676"/>
    </source>
</evidence>
<evidence type="ECO:0000256" key="12">
    <source>
        <dbReference type="RuleBase" id="RU004516"/>
    </source>
</evidence>
<accession>A0A831RMV7</accession>
<comment type="similarity">
    <text evidence="2 11">Belongs to the class-IV pyridoxal-phosphate-dependent aminotransferase family.</text>
</comment>
<dbReference type="PANTHER" id="PTHR42743:SF10">
    <property type="entry name" value="D-ALANINE AMINOTRANSFERASE"/>
    <property type="match status" value="1"/>
</dbReference>
<evidence type="ECO:0000256" key="1">
    <source>
        <dbReference type="ARBA" id="ARBA00001933"/>
    </source>
</evidence>
<comment type="caution">
    <text evidence="13">The sequence shown here is derived from an EMBL/GenBank/DDBJ whole genome shotgun (WGS) entry which is preliminary data.</text>
</comment>
<dbReference type="Gene3D" id="3.30.470.10">
    <property type="match status" value="1"/>
</dbReference>
<dbReference type="InterPro" id="IPR018300">
    <property type="entry name" value="Aminotrans_IV_CS"/>
</dbReference>
<comment type="catalytic activity">
    <reaction evidence="7">
        <text>4-amino-4-deoxychorismate = 4-aminobenzoate + pyruvate + H(+)</text>
        <dbReference type="Rhea" id="RHEA:16201"/>
        <dbReference type="ChEBI" id="CHEBI:15361"/>
        <dbReference type="ChEBI" id="CHEBI:15378"/>
        <dbReference type="ChEBI" id="CHEBI:17836"/>
        <dbReference type="ChEBI" id="CHEBI:58406"/>
        <dbReference type="EC" id="4.1.3.38"/>
    </reaction>
</comment>